<feature type="domain" description="N-acetyltransferase" evidence="1">
    <location>
        <begin position="18"/>
        <end position="161"/>
    </location>
</feature>
<comment type="caution">
    <text evidence="2">The sequence shown here is derived from an EMBL/GenBank/DDBJ whole genome shotgun (WGS) entry which is preliminary data.</text>
</comment>
<dbReference type="PANTHER" id="PTHR43072">
    <property type="entry name" value="N-ACETYLTRANSFERASE"/>
    <property type="match status" value="1"/>
</dbReference>
<dbReference type="InterPro" id="IPR016181">
    <property type="entry name" value="Acyl_CoA_acyltransferase"/>
</dbReference>
<evidence type="ECO:0000259" key="1">
    <source>
        <dbReference type="PROSITE" id="PS51186"/>
    </source>
</evidence>
<organism evidence="2 3">
    <name type="scientific">Agromyces albus</name>
    <dbReference type="NCBI Taxonomy" id="205332"/>
    <lineage>
        <taxon>Bacteria</taxon>
        <taxon>Bacillati</taxon>
        <taxon>Actinomycetota</taxon>
        <taxon>Actinomycetes</taxon>
        <taxon>Micrococcales</taxon>
        <taxon>Microbacteriaceae</taxon>
        <taxon>Agromyces</taxon>
    </lineage>
</organism>
<evidence type="ECO:0000313" key="3">
    <source>
        <dbReference type="Proteomes" id="UP000293865"/>
    </source>
</evidence>
<dbReference type="SUPFAM" id="SSF55729">
    <property type="entry name" value="Acyl-CoA N-acyltransferases (Nat)"/>
    <property type="match status" value="1"/>
</dbReference>
<dbReference type="EMBL" id="SDPN01000001">
    <property type="protein sequence ID" value="RXZ73352.1"/>
    <property type="molecule type" value="Genomic_DNA"/>
</dbReference>
<dbReference type="Pfam" id="PF00583">
    <property type="entry name" value="Acetyltransf_1"/>
    <property type="match status" value="1"/>
</dbReference>
<dbReference type="Proteomes" id="UP000293865">
    <property type="component" value="Unassembled WGS sequence"/>
</dbReference>
<dbReference type="Gene3D" id="3.40.630.30">
    <property type="match status" value="1"/>
</dbReference>
<dbReference type="InterPro" id="IPR017255">
    <property type="entry name" value="AcTrfase_GNAT_prd"/>
</dbReference>
<gene>
    <name evidence="2" type="ORF">ESP51_00855</name>
</gene>
<dbReference type="PIRSF" id="PIRSF037663">
    <property type="entry name" value="Acetyltransf_GNAT_prd"/>
    <property type="match status" value="1"/>
</dbReference>
<dbReference type="OrthoDB" id="8593648at2"/>
<protein>
    <submittedName>
        <fullName evidence="2">GNAT family N-acetyltransferase</fullName>
    </submittedName>
</protein>
<proteinExistence type="predicted"/>
<dbReference type="PANTHER" id="PTHR43072:SF36">
    <property type="entry name" value="RIBOSOMAL-PROTEIN-ALANINE ACETYLTRANSFERASE"/>
    <property type="match status" value="1"/>
</dbReference>
<evidence type="ECO:0000313" key="2">
    <source>
        <dbReference type="EMBL" id="RXZ73352.1"/>
    </source>
</evidence>
<dbReference type="InterPro" id="IPR000182">
    <property type="entry name" value="GNAT_dom"/>
</dbReference>
<dbReference type="PROSITE" id="PS51186">
    <property type="entry name" value="GNAT"/>
    <property type="match status" value="1"/>
</dbReference>
<dbReference type="AlphaFoldDB" id="A0A4Q2L9R2"/>
<keyword evidence="3" id="KW-1185">Reference proteome</keyword>
<dbReference type="GO" id="GO:0016747">
    <property type="term" value="F:acyltransferase activity, transferring groups other than amino-acyl groups"/>
    <property type="evidence" value="ECO:0007669"/>
    <property type="project" value="InterPro"/>
</dbReference>
<name>A0A4Q2L9R2_9MICO</name>
<reference evidence="2 3" key="1">
    <citation type="submission" date="2019-01" db="EMBL/GenBank/DDBJ databases">
        <title>Agromyces.</title>
        <authorList>
            <person name="Li J."/>
        </authorList>
    </citation>
    <scope>NUCLEOTIDE SEQUENCE [LARGE SCALE GENOMIC DNA]</scope>
    <source>
        <strain evidence="2 3">DSM 15934</strain>
    </source>
</reference>
<dbReference type="CDD" id="cd04301">
    <property type="entry name" value="NAT_SF"/>
    <property type="match status" value="1"/>
</dbReference>
<keyword evidence="2" id="KW-0808">Transferase</keyword>
<sequence>MLHPPIELPSDAALPRGLVVRRPRVADHPAVVAAIPDWWGMPDTSIHLLLPPLFFQHFSDTSFLAEDADGMAAFLIGFHSHAQPDAAYIHFVGVRPDLRHLGLARTLYETFFAEARAAGCHRVDAITGVPNRRSQAFHAALGFEASGDTDYDGVRAWRDYDGPGEHRVAFSRKL</sequence>
<accession>A0A4Q2L9R2</accession>